<dbReference type="AlphaFoldDB" id="E0XS47"/>
<protein>
    <submittedName>
        <fullName evidence="1">Uncharacterized protein</fullName>
    </submittedName>
</protein>
<proteinExistence type="predicted"/>
<evidence type="ECO:0000313" key="1">
    <source>
        <dbReference type="EMBL" id="ADI17238.1"/>
    </source>
</evidence>
<dbReference type="EMBL" id="GU474858">
    <property type="protein sequence ID" value="ADI17238.1"/>
    <property type="molecule type" value="Genomic_DNA"/>
</dbReference>
<organism evidence="1">
    <name type="scientific">uncultured alpha proteobacterium HF0070_14E07</name>
    <dbReference type="NCBI Taxonomy" id="710804"/>
    <lineage>
        <taxon>Bacteria</taxon>
        <taxon>Pseudomonadati</taxon>
        <taxon>Pseudomonadota</taxon>
        <taxon>Alphaproteobacteria</taxon>
        <taxon>environmental samples</taxon>
    </lineage>
</organism>
<sequence>MIYGKDNVSNSLKTKFSKVFCFPGFSFINAPNLFRVIWPVAKDSKP</sequence>
<reference evidence="1" key="1">
    <citation type="journal article" date="2011" name="Environ. Microbiol.">
        <title>Time-series analyses of Monterey Bay coastal microbial picoplankton using a 'genome proxy' microarray.</title>
        <authorList>
            <person name="Rich V.I."/>
            <person name="Pham V.D."/>
            <person name="Eppley J."/>
            <person name="Shi Y."/>
            <person name="DeLong E.F."/>
        </authorList>
    </citation>
    <scope>NUCLEOTIDE SEQUENCE</scope>
</reference>
<accession>E0XS47</accession>
<name>E0XS47_9PROT</name>